<dbReference type="SUPFAM" id="SSF53335">
    <property type="entry name" value="S-adenosyl-L-methionine-dependent methyltransferases"/>
    <property type="match status" value="1"/>
</dbReference>
<dbReference type="PANTHER" id="PTHR12829:SF4">
    <property type="entry name" value="N(6)-ADENINE-SPECIFIC METHYLTRANSFERASE METTL4"/>
    <property type="match status" value="1"/>
</dbReference>
<reference evidence="3" key="1">
    <citation type="journal article" date="2021" name="Nat. Commun.">
        <title>Genetic determinants of endophytism in the Arabidopsis root mycobiome.</title>
        <authorList>
            <person name="Mesny F."/>
            <person name="Miyauchi S."/>
            <person name="Thiergart T."/>
            <person name="Pickel B."/>
            <person name="Atanasova L."/>
            <person name="Karlsson M."/>
            <person name="Huettel B."/>
            <person name="Barry K.W."/>
            <person name="Haridas S."/>
            <person name="Chen C."/>
            <person name="Bauer D."/>
            <person name="Andreopoulos W."/>
            <person name="Pangilinan J."/>
            <person name="LaButti K."/>
            <person name="Riley R."/>
            <person name="Lipzen A."/>
            <person name="Clum A."/>
            <person name="Drula E."/>
            <person name="Henrissat B."/>
            <person name="Kohler A."/>
            <person name="Grigoriev I.V."/>
            <person name="Martin F.M."/>
            <person name="Hacquard S."/>
        </authorList>
    </citation>
    <scope>NUCLEOTIDE SEQUENCE</scope>
    <source>
        <strain evidence="3">MPI-CAGE-AT-0016</strain>
    </source>
</reference>
<dbReference type="AlphaFoldDB" id="A0A8K0TEA8"/>
<dbReference type="InterPro" id="IPR029063">
    <property type="entry name" value="SAM-dependent_MTases_sf"/>
</dbReference>
<dbReference type="GO" id="GO:0003676">
    <property type="term" value="F:nucleic acid binding"/>
    <property type="evidence" value="ECO:0007669"/>
    <property type="project" value="InterPro"/>
</dbReference>
<evidence type="ECO:0000313" key="4">
    <source>
        <dbReference type="Proteomes" id="UP000813385"/>
    </source>
</evidence>
<keyword evidence="4" id="KW-1185">Reference proteome</keyword>
<dbReference type="Pfam" id="PF05063">
    <property type="entry name" value="MT-A70"/>
    <property type="match status" value="1"/>
</dbReference>
<dbReference type="InterPro" id="IPR002052">
    <property type="entry name" value="DNA_methylase_N6_adenine_CS"/>
</dbReference>
<dbReference type="PANTHER" id="PTHR12829">
    <property type="entry name" value="N6-ADENOSINE-METHYLTRANSFERASE"/>
    <property type="match status" value="1"/>
</dbReference>
<dbReference type="PROSITE" id="PS00092">
    <property type="entry name" value="N6_MTASE"/>
    <property type="match status" value="1"/>
</dbReference>
<dbReference type="InterPro" id="IPR007757">
    <property type="entry name" value="MT-A70-like"/>
</dbReference>
<organism evidence="3 4">
    <name type="scientific">Plectosphaerella cucumerina</name>
    <dbReference type="NCBI Taxonomy" id="40658"/>
    <lineage>
        <taxon>Eukaryota</taxon>
        <taxon>Fungi</taxon>
        <taxon>Dikarya</taxon>
        <taxon>Ascomycota</taxon>
        <taxon>Pezizomycotina</taxon>
        <taxon>Sordariomycetes</taxon>
        <taxon>Hypocreomycetidae</taxon>
        <taxon>Glomerellales</taxon>
        <taxon>Plectosphaerellaceae</taxon>
        <taxon>Plectosphaerella</taxon>
    </lineage>
</organism>
<evidence type="ECO:0000313" key="3">
    <source>
        <dbReference type="EMBL" id="KAH7353789.1"/>
    </source>
</evidence>
<sequence>MPTTAQTSEPLSVLYKSQDGTVILLDIPRSIEEAQVLPGQTPNRRLLSAAPISTPFPTPEPKDAAARRHAQAPSALLTDLMTGAAAQQAIGTLTESYHGAYCLPRITTRTTPPSNDTPWIPEGSTPVLGTIQEKAATFTSQAPLFDLIVLDPPWPNRSAKRKRGCYQTTAGLTDTRDLLSQIPVPSHLAPEGLVAVWITNRPSLADLLTAPGSGIFAHWGLEVVAEWTWLKITAVGEPVYDLDSTWRKPWERIIIARRVGSGVGVAQQRVIVAVPDLHSRKPSLRGLFEDVLPVGFRGLEVFARNLTAGWWSWGNEVLRFQKRECWVEADGLVSQVTGAVPDEEQ</sequence>
<accession>A0A8K0TEA8</accession>
<dbReference type="GO" id="GO:0032259">
    <property type="term" value="P:methylation"/>
    <property type="evidence" value="ECO:0007669"/>
    <property type="project" value="InterPro"/>
</dbReference>
<comment type="similarity">
    <text evidence="1">Belongs to the MT-A70-like family.</text>
</comment>
<proteinExistence type="inferred from homology"/>
<dbReference type="GO" id="GO:0008168">
    <property type="term" value="F:methyltransferase activity"/>
    <property type="evidence" value="ECO:0007669"/>
    <property type="project" value="InterPro"/>
</dbReference>
<dbReference type="GO" id="GO:0005634">
    <property type="term" value="C:nucleus"/>
    <property type="evidence" value="ECO:0007669"/>
    <property type="project" value="TreeGrafter"/>
</dbReference>
<dbReference type="Proteomes" id="UP000813385">
    <property type="component" value="Unassembled WGS sequence"/>
</dbReference>
<name>A0A8K0TEA8_9PEZI</name>
<comment type="caution">
    <text evidence="3">The sequence shown here is derived from an EMBL/GenBank/DDBJ whole genome shotgun (WGS) entry which is preliminary data.</text>
</comment>
<gene>
    <name evidence="3" type="ORF">B0T11DRAFT_120734</name>
</gene>
<evidence type="ECO:0000256" key="1">
    <source>
        <dbReference type="PROSITE-ProRule" id="PRU00489"/>
    </source>
</evidence>
<protein>
    <submittedName>
        <fullName evidence="3">MT-A70 family</fullName>
    </submittedName>
</protein>
<evidence type="ECO:0000256" key="2">
    <source>
        <dbReference type="SAM" id="MobiDB-lite"/>
    </source>
</evidence>
<dbReference type="PROSITE" id="PS51143">
    <property type="entry name" value="MT_A70"/>
    <property type="match status" value="1"/>
</dbReference>
<dbReference type="OrthoDB" id="61116at2759"/>
<feature type="region of interest" description="Disordered" evidence="2">
    <location>
        <begin position="47"/>
        <end position="71"/>
    </location>
</feature>
<dbReference type="EMBL" id="JAGPXD010000005">
    <property type="protein sequence ID" value="KAH7353789.1"/>
    <property type="molecule type" value="Genomic_DNA"/>
</dbReference>